<dbReference type="OrthoDB" id="120856at2"/>
<reference evidence="2 3" key="1">
    <citation type="submission" date="2013-12" db="EMBL/GenBank/DDBJ databases">
        <authorList>
            <person name="Stott M."/>
        </authorList>
    </citation>
    <scope>NUCLEOTIDE SEQUENCE [LARGE SCALE GENOMIC DNA]</scope>
    <source>
        <strain evidence="2 3">K22</strain>
    </source>
</reference>
<dbReference type="Proteomes" id="UP000031518">
    <property type="component" value="Unassembled WGS sequence"/>
</dbReference>
<dbReference type="STRING" id="454194.PYK22_01743"/>
<dbReference type="Pfam" id="PF13474">
    <property type="entry name" value="SnoaL_3"/>
    <property type="match status" value="1"/>
</dbReference>
<accession>A0A0B6WYC0</accession>
<dbReference type="InterPro" id="IPR032710">
    <property type="entry name" value="NTF2-like_dom_sf"/>
</dbReference>
<dbReference type="InterPro" id="IPR037401">
    <property type="entry name" value="SnoaL-like"/>
</dbReference>
<name>A0A0B6WYC0_9BACT</name>
<keyword evidence="2" id="KW-0413">Isomerase</keyword>
<dbReference type="SUPFAM" id="SSF54427">
    <property type="entry name" value="NTF2-like"/>
    <property type="match status" value="1"/>
</dbReference>
<feature type="domain" description="SnoaL-like" evidence="1">
    <location>
        <begin position="32"/>
        <end position="147"/>
    </location>
</feature>
<organism evidence="2 3">
    <name type="scientific">Pyrinomonas methylaliphatogenes</name>
    <dbReference type="NCBI Taxonomy" id="454194"/>
    <lineage>
        <taxon>Bacteria</taxon>
        <taxon>Pseudomonadati</taxon>
        <taxon>Acidobacteriota</taxon>
        <taxon>Blastocatellia</taxon>
        <taxon>Blastocatellales</taxon>
        <taxon>Pyrinomonadaceae</taxon>
        <taxon>Pyrinomonas</taxon>
    </lineage>
</organism>
<protein>
    <submittedName>
        <fullName evidence="2">Ketosteroid isomerase-like enzyme</fullName>
    </submittedName>
</protein>
<evidence type="ECO:0000259" key="1">
    <source>
        <dbReference type="Pfam" id="PF13474"/>
    </source>
</evidence>
<reference evidence="2 3" key="2">
    <citation type="submission" date="2015-01" db="EMBL/GenBank/DDBJ databases">
        <title>Complete genome sequence of Pyrinomonas methylaliphatogenes type strain K22T.</title>
        <authorList>
            <person name="Lee K.C.Y."/>
            <person name="Power J.F."/>
            <person name="Dunfield P.F."/>
            <person name="Morgan X.C."/>
            <person name="Huttenhower C."/>
            <person name="Stott M.B."/>
        </authorList>
    </citation>
    <scope>NUCLEOTIDE SEQUENCE [LARGE SCALE GENOMIC DNA]</scope>
    <source>
        <strain evidence="2 3">K22</strain>
    </source>
</reference>
<dbReference type="Gene3D" id="3.10.450.50">
    <property type="match status" value="1"/>
</dbReference>
<proteinExistence type="predicted"/>
<evidence type="ECO:0000313" key="3">
    <source>
        <dbReference type="Proteomes" id="UP000031518"/>
    </source>
</evidence>
<keyword evidence="3" id="KW-1185">Reference proteome</keyword>
<dbReference type="AlphaFoldDB" id="A0A0B6WYC0"/>
<dbReference type="EMBL" id="CBXV010000006">
    <property type="protein sequence ID" value="CDM65737.1"/>
    <property type="molecule type" value="Genomic_DNA"/>
</dbReference>
<sequence>MRHLTKPIFFVILLPFVASLPSSRAEEPRAAIRAILDEQVAAWNRGDIEGFMRGYAQSEATTFVTGDQLARGWETVLARYRRVYDSREKMGQLTFSELEIVPLCGDATLVHGRWELKRAHDTPHGRFTLIFRRLREGWRIVYDHTSAV</sequence>
<dbReference type="RefSeq" id="WP_041976254.1">
    <property type="nucleotide sequence ID" value="NZ_CBXV010000006.1"/>
</dbReference>
<gene>
    <name evidence="2" type="ORF">PYK22_01743</name>
</gene>
<dbReference type="GO" id="GO:0016853">
    <property type="term" value="F:isomerase activity"/>
    <property type="evidence" value="ECO:0007669"/>
    <property type="project" value="UniProtKB-KW"/>
</dbReference>
<evidence type="ECO:0000313" key="2">
    <source>
        <dbReference type="EMBL" id="CDM65737.1"/>
    </source>
</evidence>